<reference evidence="1" key="2">
    <citation type="submission" date="2020-05" db="UniProtKB">
        <authorList>
            <consortium name="EnsemblMetazoa"/>
        </authorList>
    </citation>
    <scope>IDENTIFICATION</scope>
    <source>
        <strain evidence="1">FAR1</strain>
    </source>
</reference>
<name>A0A182QJM6_9DIPT</name>
<dbReference type="SMART" id="SM00697">
    <property type="entry name" value="DM8"/>
    <property type="match status" value="5"/>
</dbReference>
<sequence length="731" mass="85704">MLAIGNKLELHTDNRSIYIRHVFRQPEQVMDQSIDFEIEIMRKINDMKLQFAYYGMARNGTVQNVIVKRQVDLCFYLRHPKSDRVVNVVYHYVATHGHTPSRCPMAKGSYYMRNLKPADIPIPPFLPESEFMLELIYRSEVRSVPLVEFRFYGKLTRFISNLLPIASKVNLKYDRRTFNVSYAFNEPKTLYNQSLGFEIDILRTLKDAKFLLLLNAVTKSGTMQTVLLKRQIDLCFFLRNPKSDRLMKTVYDYVRERSHIPARCPFTPGSYYMRNMRLVDAPIPAFLPETEFILDIIYYSEVRAEKQVEFRIYGRLLSMVYYAVALNGSIQSALVRRTVDLCFFLRRPTSDRLLKSFYDYIKERSKLPAKCPVPADDYNMRDLRLGDIPIPAFLPEAEGMVETIYLTGLRQELVPVANKIELKVLTRSVNVTYKFHQRKSMVNQSLEFDVDITRQLKDLKLLLVYYVIALNGTVHNALIKRPIDVCFFFRNPRSDRLVKSIYDYIKERSNFTTRCPIERGRYYVRNVRPADVPVPSFLPEAEFIFELIYHSEVRSEKMIEFRFHGKLLIPVLSKVVVKYNPKFINVSSSLNNIDSITNQTVTFEMEMYRELKDMKATFSYYVVGLDGSSLNHMISRTVDVCSFIKRPSMDRFVKNVYEHMKRNNRIPTVCPIPATNYYIRNVRPAAVRLPGFFPESSFVFDNNYYSGIRSEPMVECRFHGKLVRVTDDMLQ</sequence>
<dbReference type="EnsemblMetazoa" id="AFAF011577-RA">
    <property type="protein sequence ID" value="AFAF011577-PA"/>
    <property type="gene ID" value="AFAF011577"/>
</dbReference>
<dbReference type="InterPro" id="IPR010512">
    <property type="entry name" value="DUF1091"/>
</dbReference>
<dbReference type="EMBL" id="AXCN02001143">
    <property type="status" value="NOT_ANNOTATED_CDS"/>
    <property type="molecule type" value="Genomic_DNA"/>
</dbReference>
<protein>
    <submittedName>
        <fullName evidence="1">Uncharacterized protein</fullName>
    </submittedName>
</protein>
<dbReference type="PANTHER" id="PTHR20898">
    <property type="entry name" value="DAEDALUS ON 3-RELATED-RELATED"/>
    <property type="match status" value="1"/>
</dbReference>
<evidence type="ECO:0000313" key="1">
    <source>
        <dbReference type="EnsemblMetazoa" id="AFAF011577-PA"/>
    </source>
</evidence>
<dbReference type="PANTHER" id="PTHR20898:SF1">
    <property type="entry name" value="MD-2-RELATED LIPID-RECOGNITION DOMAIN-CONTAINING PROTEIN"/>
    <property type="match status" value="1"/>
</dbReference>
<dbReference type="VEuPathDB" id="VectorBase:AFAF011577"/>
<reference evidence="2" key="1">
    <citation type="submission" date="2014-01" db="EMBL/GenBank/DDBJ databases">
        <title>The Genome Sequence of Anopheles farauti FAR1 (V2).</title>
        <authorList>
            <consortium name="The Broad Institute Genomics Platform"/>
            <person name="Neafsey D.E."/>
            <person name="Besansky N."/>
            <person name="Howell P."/>
            <person name="Walton C."/>
            <person name="Young S.K."/>
            <person name="Zeng Q."/>
            <person name="Gargeya S."/>
            <person name="Fitzgerald M."/>
            <person name="Haas B."/>
            <person name="Abouelleil A."/>
            <person name="Allen A.W."/>
            <person name="Alvarado L."/>
            <person name="Arachchi H.M."/>
            <person name="Berlin A.M."/>
            <person name="Chapman S.B."/>
            <person name="Gainer-Dewar J."/>
            <person name="Goldberg J."/>
            <person name="Griggs A."/>
            <person name="Gujja S."/>
            <person name="Hansen M."/>
            <person name="Howarth C."/>
            <person name="Imamovic A."/>
            <person name="Ireland A."/>
            <person name="Larimer J."/>
            <person name="McCowan C."/>
            <person name="Murphy C."/>
            <person name="Pearson M."/>
            <person name="Poon T.W."/>
            <person name="Priest M."/>
            <person name="Roberts A."/>
            <person name="Saif S."/>
            <person name="Shea T."/>
            <person name="Sisk P."/>
            <person name="Sykes S."/>
            <person name="Wortman J."/>
            <person name="Nusbaum C."/>
            <person name="Birren B."/>
        </authorList>
    </citation>
    <scope>NUCLEOTIDE SEQUENCE [LARGE SCALE GENOMIC DNA]</scope>
    <source>
        <strain evidence="2">FAR1</strain>
    </source>
</reference>
<dbReference type="Proteomes" id="UP000075886">
    <property type="component" value="Unassembled WGS sequence"/>
</dbReference>
<proteinExistence type="predicted"/>
<organism evidence="1 2">
    <name type="scientific">Anopheles farauti</name>
    <dbReference type="NCBI Taxonomy" id="69004"/>
    <lineage>
        <taxon>Eukaryota</taxon>
        <taxon>Metazoa</taxon>
        <taxon>Ecdysozoa</taxon>
        <taxon>Arthropoda</taxon>
        <taxon>Hexapoda</taxon>
        <taxon>Insecta</taxon>
        <taxon>Pterygota</taxon>
        <taxon>Neoptera</taxon>
        <taxon>Endopterygota</taxon>
        <taxon>Diptera</taxon>
        <taxon>Nematocera</taxon>
        <taxon>Culicoidea</taxon>
        <taxon>Culicidae</taxon>
        <taxon>Anophelinae</taxon>
        <taxon>Anopheles</taxon>
    </lineage>
</organism>
<keyword evidence="2" id="KW-1185">Reference proteome</keyword>
<accession>A0A182QJM6</accession>
<dbReference type="AlphaFoldDB" id="A0A182QJM6"/>
<dbReference type="Pfam" id="PF06477">
    <property type="entry name" value="DUF1091"/>
    <property type="match status" value="5"/>
</dbReference>
<evidence type="ECO:0000313" key="2">
    <source>
        <dbReference type="Proteomes" id="UP000075886"/>
    </source>
</evidence>